<dbReference type="EMBL" id="GG662828">
    <property type="protein sequence ID" value="EWS76086.1"/>
    <property type="molecule type" value="Genomic_DNA"/>
</dbReference>
<dbReference type="Proteomes" id="UP000009168">
    <property type="component" value="Unassembled WGS sequence"/>
</dbReference>
<dbReference type="AlphaFoldDB" id="W7XJZ6"/>
<name>W7XJZ6_TETTS</name>
<dbReference type="InParanoid" id="W7XJZ6"/>
<protein>
    <submittedName>
        <fullName evidence="1">Uncharacterized protein</fullName>
    </submittedName>
</protein>
<dbReference type="RefSeq" id="XP_012651393.1">
    <property type="nucleotide sequence ID" value="XM_012795939.1"/>
</dbReference>
<evidence type="ECO:0000313" key="2">
    <source>
        <dbReference type="Proteomes" id="UP000009168"/>
    </source>
</evidence>
<dbReference type="GeneID" id="24439546"/>
<gene>
    <name evidence="1" type="ORF">TTHERM_000554309</name>
</gene>
<sequence length="177" mass="21394">MSYFIVFCFFNQQEILFYKVQYGHFLSTVLSRKSSQFSFGISQSMIYFQLLQLIEQRRALNIQYLLTFLLLLQIYLEALRTSAGQYNIKYLFLKISMYIFLRPNRRKAELKIIVSRTRVLRIKFLIESYQISGRRLFVSTLIMIIKKINDQLIQLSVLYKKQQQKSFYSFTNLLYYN</sequence>
<accession>W7XJZ6</accession>
<keyword evidence="2" id="KW-1185">Reference proteome</keyword>
<organism evidence="1 2">
    <name type="scientific">Tetrahymena thermophila (strain SB210)</name>
    <dbReference type="NCBI Taxonomy" id="312017"/>
    <lineage>
        <taxon>Eukaryota</taxon>
        <taxon>Sar</taxon>
        <taxon>Alveolata</taxon>
        <taxon>Ciliophora</taxon>
        <taxon>Intramacronucleata</taxon>
        <taxon>Oligohymenophorea</taxon>
        <taxon>Hymenostomatida</taxon>
        <taxon>Tetrahymenina</taxon>
        <taxon>Tetrahymenidae</taxon>
        <taxon>Tetrahymena</taxon>
    </lineage>
</organism>
<reference evidence="2" key="1">
    <citation type="journal article" date="2006" name="PLoS Biol.">
        <title>Macronuclear genome sequence of the ciliate Tetrahymena thermophila, a model eukaryote.</title>
        <authorList>
            <person name="Eisen J.A."/>
            <person name="Coyne R.S."/>
            <person name="Wu M."/>
            <person name="Wu D."/>
            <person name="Thiagarajan M."/>
            <person name="Wortman J.R."/>
            <person name="Badger J.H."/>
            <person name="Ren Q."/>
            <person name="Amedeo P."/>
            <person name="Jones K.M."/>
            <person name="Tallon L.J."/>
            <person name="Delcher A.L."/>
            <person name="Salzberg S.L."/>
            <person name="Silva J.C."/>
            <person name="Haas B.J."/>
            <person name="Majoros W.H."/>
            <person name="Farzad M."/>
            <person name="Carlton J.M."/>
            <person name="Smith R.K. Jr."/>
            <person name="Garg J."/>
            <person name="Pearlman R.E."/>
            <person name="Karrer K.M."/>
            <person name="Sun L."/>
            <person name="Manning G."/>
            <person name="Elde N.C."/>
            <person name="Turkewitz A.P."/>
            <person name="Asai D.J."/>
            <person name="Wilkes D.E."/>
            <person name="Wang Y."/>
            <person name="Cai H."/>
            <person name="Collins K."/>
            <person name="Stewart B.A."/>
            <person name="Lee S.R."/>
            <person name="Wilamowska K."/>
            <person name="Weinberg Z."/>
            <person name="Ruzzo W.L."/>
            <person name="Wloga D."/>
            <person name="Gaertig J."/>
            <person name="Frankel J."/>
            <person name="Tsao C.-C."/>
            <person name="Gorovsky M.A."/>
            <person name="Keeling P.J."/>
            <person name="Waller R.F."/>
            <person name="Patron N.J."/>
            <person name="Cherry J.M."/>
            <person name="Stover N.A."/>
            <person name="Krieger C.J."/>
            <person name="del Toro C."/>
            <person name="Ryder H.F."/>
            <person name="Williamson S.C."/>
            <person name="Barbeau R.A."/>
            <person name="Hamilton E.P."/>
            <person name="Orias E."/>
        </authorList>
    </citation>
    <scope>NUCLEOTIDE SEQUENCE [LARGE SCALE GENOMIC DNA]</scope>
    <source>
        <strain evidence="2">SB210</strain>
    </source>
</reference>
<dbReference type="KEGG" id="tet:TTHERM_000554309"/>
<proteinExistence type="predicted"/>
<evidence type="ECO:0000313" key="1">
    <source>
        <dbReference type="EMBL" id="EWS76086.1"/>
    </source>
</evidence>